<dbReference type="InterPro" id="IPR002172">
    <property type="entry name" value="LDrepeatLR_classA_rpt"/>
</dbReference>
<organism evidence="13 14">
    <name type="scientific">Adineta ricciae</name>
    <name type="common">Rotifer</name>
    <dbReference type="NCBI Taxonomy" id="249248"/>
    <lineage>
        <taxon>Eukaryota</taxon>
        <taxon>Metazoa</taxon>
        <taxon>Spiralia</taxon>
        <taxon>Gnathifera</taxon>
        <taxon>Rotifera</taxon>
        <taxon>Eurotatoria</taxon>
        <taxon>Bdelloidea</taxon>
        <taxon>Adinetida</taxon>
        <taxon>Adinetidae</taxon>
        <taxon>Adineta</taxon>
    </lineage>
</organism>
<dbReference type="InterPro" id="IPR017452">
    <property type="entry name" value="GPCR_Rhodpsn_7TM"/>
</dbReference>
<keyword evidence="6 7" id="KW-1015">Disulfide bond</keyword>
<name>A0A815CV27_ADIRI</name>
<feature type="signal peptide" evidence="10">
    <location>
        <begin position="1"/>
        <end position="19"/>
    </location>
</feature>
<feature type="transmembrane region" description="Helical" evidence="9">
    <location>
        <begin position="1479"/>
        <end position="1501"/>
    </location>
</feature>
<evidence type="ECO:0000256" key="10">
    <source>
        <dbReference type="SAM" id="SignalP"/>
    </source>
</evidence>
<dbReference type="PROSITE" id="PS50068">
    <property type="entry name" value="LDLRA_2"/>
    <property type="match status" value="3"/>
</dbReference>
<evidence type="ECO:0000256" key="3">
    <source>
        <dbReference type="ARBA" id="ARBA00022737"/>
    </source>
</evidence>
<feature type="disulfide bond" evidence="7">
    <location>
        <begin position="972"/>
        <end position="981"/>
    </location>
</feature>
<dbReference type="PROSITE" id="PS00022">
    <property type="entry name" value="EGF_1"/>
    <property type="match status" value="3"/>
</dbReference>
<proteinExistence type="predicted"/>
<evidence type="ECO:0000256" key="9">
    <source>
        <dbReference type="SAM" id="Phobius"/>
    </source>
</evidence>
<dbReference type="PANTHER" id="PTHR24270">
    <property type="entry name" value="LOW-DENSITY LIPOPROTEIN RECEPTOR-RELATED"/>
    <property type="match status" value="1"/>
</dbReference>
<keyword evidence="7" id="KW-0245">EGF-like domain</keyword>
<evidence type="ECO:0000256" key="5">
    <source>
        <dbReference type="ARBA" id="ARBA00023136"/>
    </source>
</evidence>
<protein>
    <submittedName>
        <fullName evidence="13">Uncharacterized protein</fullName>
    </submittedName>
</protein>
<gene>
    <name evidence="13" type="ORF">EDS130_LOCUS29914</name>
</gene>
<dbReference type="SMART" id="SM00192">
    <property type="entry name" value="LDLa"/>
    <property type="match status" value="6"/>
</dbReference>
<keyword evidence="3" id="KW-0677">Repeat</keyword>
<dbReference type="SUPFAM" id="SSF57424">
    <property type="entry name" value="LDL receptor-like module"/>
    <property type="match status" value="1"/>
</dbReference>
<evidence type="ECO:0000256" key="4">
    <source>
        <dbReference type="ARBA" id="ARBA00022989"/>
    </source>
</evidence>
<feature type="disulfide bond" evidence="8">
    <location>
        <begin position="216"/>
        <end position="228"/>
    </location>
</feature>
<feature type="disulfide bond" evidence="7">
    <location>
        <begin position="1260"/>
        <end position="1269"/>
    </location>
</feature>
<dbReference type="Gene3D" id="2.10.25.10">
    <property type="entry name" value="Laminin"/>
    <property type="match status" value="1"/>
</dbReference>
<dbReference type="PROSITE" id="PS50026">
    <property type="entry name" value="EGF_3"/>
    <property type="match status" value="3"/>
</dbReference>
<feature type="domain" description="EGF-like" evidence="11">
    <location>
        <begin position="1229"/>
        <end position="1270"/>
    </location>
</feature>
<dbReference type="PANTHER" id="PTHR24270:SF62">
    <property type="entry name" value="LOW-DENSITY LIPOPROTEIN RECEPTOR-RELATED PROTEIN 2"/>
    <property type="match status" value="1"/>
</dbReference>
<feature type="transmembrane region" description="Helical" evidence="9">
    <location>
        <begin position="1560"/>
        <end position="1581"/>
    </location>
</feature>
<evidence type="ECO:0000256" key="6">
    <source>
        <dbReference type="ARBA" id="ARBA00023157"/>
    </source>
</evidence>
<keyword evidence="10" id="KW-0732">Signal</keyword>
<feature type="domain" description="EGF-like" evidence="11">
    <location>
        <begin position="1019"/>
        <end position="1064"/>
    </location>
</feature>
<dbReference type="Pfam" id="PF00001">
    <property type="entry name" value="7tm_1"/>
    <property type="match status" value="1"/>
</dbReference>
<evidence type="ECO:0000256" key="7">
    <source>
        <dbReference type="PROSITE-ProRule" id="PRU00076"/>
    </source>
</evidence>
<dbReference type="Gene3D" id="4.10.400.10">
    <property type="entry name" value="Low-density Lipoprotein Receptor"/>
    <property type="match status" value="2"/>
</dbReference>
<feature type="chain" id="PRO_5032771457" evidence="10">
    <location>
        <begin position="20"/>
        <end position="1613"/>
    </location>
</feature>
<keyword evidence="4 9" id="KW-1133">Transmembrane helix</keyword>
<comment type="caution">
    <text evidence="13">The sequence shown here is derived from an EMBL/GenBank/DDBJ whole genome shotgun (WGS) entry which is preliminary data.</text>
</comment>
<feature type="domain" description="EGF-like" evidence="11">
    <location>
        <begin position="944"/>
        <end position="982"/>
    </location>
</feature>
<dbReference type="PRINTS" id="PR00261">
    <property type="entry name" value="LDLRECEPTOR"/>
</dbReference>
<dbReference type="Gene3D" id="1.20.1070.10">
    <property type="entry name" value="Rhodopsin 7-helix transmembrane proteins"/>
    <property type="match status" value="1"/>
</dbReference>
<feature type="transmembrane region" description="Helical" evidence="9">
    <location>
        <begin position="1303"/>
        <end position="1326"/>
    </location>
</feature>
<evidence type="ECO:0000313" key="14">
    <source>
        <dbReference type="Proteomes" id="UP000663852"/>
    </source>
</evidence>
<dbReference type="OrthoDB" id="6118542at2759"/>
<dbReference type="Proteomes" id="UP000663852">
    <property type="component" value="Unassembled WGS sequence"/>
</dbReference>
<dbReference type="GO" id="GO:0016192">
    <property type="term" value="P:vesicle-mediated transport"/>
    <property type="evidence" value="ECO:0007669"/>
    <property type="project" value="UniProtKB-ARBA"/>
</dbReference>
<dbReference type="InterPro" id="IPR036055">
    <property type="entry name" value="LDL_receptor-like_sf"/>
</dbReference>
<dbReference type="PROSITE" id="PS50262">
    <property type="entry name" value="G_PROTEIN_RECEP_F1_2"/>
    <property type="match status" value="1"/>
</dbReference>
<sequence length="1613" mass="185920">MNVIGQYFVVAVVLRLNLCSNGQYYLYGDDCLDFYAADYTRPDIIARKQARQEHQVIPYCRRNHFIANDQMIIPAKEITSWRFDELNKRNISSQQLYKWSAHLDLVESYQAFRENRTDNEIDEAQTIFYNCSLKQKFGRYCQYSLDVQRPFQTILKDVFKKTYSLPSNGTCYVHLNCLRNNVSWCLDWSDVCDGKPDCWPDIIDEQHCEQLERNECAEDEYRCVNGQCIPEIFLLDETYVPDCLDGTDEQLSAHQNFQKHCWTDGDPSFYCTDIKCLHWSFSLGPASNRHCDSSYYRDARVRQFPHDLLSLTINKHIQEECWATMICLLQINSGVISLDNPSYSYLFNGSCNNVCREPSIPCAPRLEQYCPPLFEFPAMSINGYQLHFLYSWNRSNILPGRPNYICYDERHCGTSQSNIKFEKLSQPSIILSCQHQNISNFPIGWSAQILSIQRYIYQRCSLMANEQESVCLETNQFRCGNKCISKHRLLDDLADCPDNIDERYNESCSLMHKHRLTCYSNFTGIERTYCQPRTRIRQGRLNECNAKIKLPRFPNLCDKNMEYEEVIGKQKETDETNCEEWQCDNQYTRCDGVWECDNGADEAKCFNPICKGKEGHPCFLINTTKFVCLPVEYANDGIVDCLGATDERHSCKSLADNSLYLCRANGTNKTQGTFKEKACISRAHLCDGNRDCLLGDDEDPFLCKHSVSSNFETLCGHFVTFDRRVSSNNLMCGLDGFIKKSASIFDMPTRFSLNNHSIVFASPLISKQSAGSSPLSLLENILDQLFFPQIGNQQQTPLAQFQCHGGVPVYFQHTVSCLCPPHPYGSKCEYQRQRVSVTLQIGAPEWQTPFNLVVYLLDDKDEIVNSYYQIRYLSIRDCNTKFNFHLLYSSLPKSTTTTYSIRIHVFEMGTLKYRASWTFPLLFSFLPVHRLPILLVVPPVTMSPRSNCPIDCHSKRGQCVSFVNTGGSFCRCQSGWTGPSCTIPYKCNCSPDSICLGIWKNRSICVCPIHKFGERCYLGNNICEQTGTRKCQNGGTCIPRDHRITVDKPTVCACRDGFHGDSCQYNETRIDISIQMPNKKESLLVHFITDNFKVSLFPYIPTKKWGAHERATTFKRIALYRDIVTIYWQNPFHLLFVEYDHNMYLLLTQLKYTSSAHYQLTLKPDRRCPSIRELLNRTIFNFPLLRRVKYYHIPCQQQLDLECFHDEDQFMCLCTYDHRANCFTFDHRMKYDCSQLNHCENGGQCFQNSAKCPTAARCACPKCYLGTRCQLSTKGFGLPLDVILGYQILPARSFFHHSLPVKLSAVVTIMMFIFGLINGILSTVTFVRNNSREVGCGIYLLTAAVLSIFTMVVFVLKYFLLFATQSQWITNRGYLSCQCILIDFMLKICLQIEDWLYACVAVERIVSVAKGVHFKSESSRKVAKWIVLLVCLIVIGTSIQEPLYRTLIIDEDEGRTWCVVRYPDSNSNLLITFTSVTTVIHFISPFVVNLLSAFGIIIIIARHQSNLHKTVAMNEHVQRQLRRHKYLIISPIVLVILGLPRIILAFYLECLQSAYDSVSIYLLGYFISFLPSILLFVAFVLPSKLYKTEFKNSVKIHWKLLQQVTSQRRRAFI</sequence>
<dbReference type="SMART" id="SM00181">
    <property type="entry name" value="EGF"/>
    <property type="match status" value="3"/>
</dbReference>
<evidence type="ECO:0000259" key="12">
    <source>
        <dbReference type="PROSITE" id="PS50262"/>
    </source>
</evidence>
<feature type="transmembrane region" description="Helical" evidence="9">
    <location>
        <begin position="1338"/>
        <end position="1362"/>
    </location>
</feature>
<dbReference type="Gene3D" id="2.40.128.620">
    <property type="match status" value="1"/>
</dbReference>
<dbReference type="SUPFAM" id="SSF57196">
    <property type="entry name" value="EGF/Laminin"/>
    <property type="match status" value="1"/>
</dbReference>
<accession>A0A815CV27</accession>
<evidence type="ECO:0000256" key="1">
    <source>
        <dbReference type="ARBA" id="ARBA00004167"/>
    </source>
</evidence>
<reference evidence="13" key="1">
    <citation type="submission" date="2021-02" db="EMBL/GenBank/DDBJ databases">
        <authorList>
            <person name="Nowell W R."/>
        </authorList>
    </citation>
    <scope>NUCLEOTIDE SEQUENCE</scope>
</reference>
<evidence type="ECO:0000256" key="2">
    <source>
        <dbReference type="ARBA" id="ARBA00022692"/>
    </source>
</evidence>
<keyword evidence="2 9" id="KW-0812">Transmembrane</keyword>
<comment type="subcellular location">
    <subcellularLocation>
        <location evidence="1">Membrane</location>
        <topology evidence="1">Single-pass membrane protein</topology>
    </subcellularLocation>
</comment>
<evidence type="ECO:0000259" key="11">
    <source>
        <dbReference type="PROSITE" id="PS50026"/>
    </source>
</evidence>
<dbReference type="SUPFAM" id="SSF81321">
    <property type="entry name" value="Family A G protein-coupled receptor-like"/>
    <property type="match status" value="1"/>
</dbReference>
<evidence type="ECO:0000256" key="8">
    <source>
        <dbReference type="PROSITE-ProRule" id="PRU00124"/>
    </source>
</evidence>
<comment type="caution">
    <text evidence="7">Lacks conserved residue(s) required for the propagation of feature annotation.</text>
</comment>
<dbReference type="InterPro" id="IPR050685">
    <property type="entry name" value="LDLR"/>
</dbReference>
<feature type="disulfide bond" evidence="8">
    <location>
        <begin position="471"/>
        <end position="483"/>
    </location>
</feature>
<dbReference type="CDD" id="cd00112">
    <property type="entry name" value="LDLa"/>
    <property type="match status" value="1"/>
</dbReference>
<dbReference type="InterPro" id="IPR000742">
    <property type="entry name" value="EGF"/>
</dbReference>
<keyword evidence="5 9" id="KW-0472">Membrane</keyword>
<dbReference type="EMBL" id="CAJNOJ010000205">
    <property type="protein sequence ID" value="CAF1287776.1"/>
    <property type="molecule type" value="Genomic_DNA"/>
</dbReference>
<dbReference type="PROSITE" id="PS01186">
    <property type="entry name" value="EGF_2"/>
    <property type="match status" value="2"/>
</dbReference>
<dbReference type="GO" id="GO:0004930">
    <property type="term" value="F:G protein-coupled receptor activity"/>
    <property type="evidence" value="ECO:0007669"/>
    <property type="project" value="InterPro"/>
</dbReference>
<feature type="domain" description="G-protein coupled receptors family 1 profile" evidence="12">
    <location>
        <begin position="1318"/>
        <end position="1586"/>
    </location>
</feature>
<dbReference type="GO" id="GO:0005886">
    <property type="term" value="C:plasma membrane"/>
    <property type="evidence" value="ECO:0007669"/>
    <property type="project" value="TreeGrafter"/>
</dbReference>
<dbReference type="Pfam" id="PF23106">
    <property type="entry name" value="EGF_Teneurin"/>
    <property type="match status" value="1"/>
</dbReference>
<evidence type="ECO:0000313" key="13">
    <source>
        <dbReference type="EMBL" id="CAF1287776.1"/>
    </source>
</evidence>
<feature type="disulfide bond" evidence="7">
    <location>
        <begin position="1054"/>
        <end position="1063"/>
    </location>
</feature>
<dbReference type="InterPro" id="IPR000276">
    <property type="entry name" value="GPCR_Rhodpsn"/>
</dbReference>
<feature type="transmembrane region" description="Helical" evidence="9">
    <location>
        <begin position="1526"/>
        <end position="1548"/>
    </location>
</feature>